<sequence length="92" mass="10877">MTNAHRTKEHYEQTQRLHAELGKQAYSLDVFGDELAEREKYKGVSGIDAVHLYICLKFCWKPSDVRAMNEQDLRFLLTQEMHNWILPKEARV</sequence>
<dbReference type="EMBL" id="JBHFGJ010000006">
    <property type="protein sequence ID" value="MFB2653853.1"/>
    <property type="molecule type" value="Genomic_DNA"/>
</dbReference>
<protein>
    <submittedName>
        <fullName evidence="1">Uncharacterized protein</fullName>
    </submittedName>
</protein>
<gene>
    <name evidence="1" type="ORF">ACE02L_14030</name>
</gene>
<reference evidence="1 2" key="1">
    <citation type="submission" date="2024-09" db="EMBL/GenBank/DDBJ databases">
        <authorList>
            <person name="Zhang Y."/>
        </authorList>
    </citation>
    <scope>NUCLEOTIDE SEQUENCE [LARGE SCALE GENOMIC DNA]</scope>
    <source>
        <strain evidence="1 2">SH314</strain>
    </source>
</reference>
<evidence type="ECO:0000313" key="1">
    <source>
        <dbReference type="EMBL" id="MFB2653853.1"/>
    </source>
</evidence>
<accession>A0ABV4VXI0</accession>
<keyword evidence="2" id="KW-1185">Reference proteome</keyword>
<proteinExistence type="predicted"/>
<evidence type="ECO:0000313" key="2">
    <source>
        <dbReference type="Proteomes" id="UP001576726"/>
    </source>
</evidence>
<dbReference type="RefSeq" id="WP_374919566.1">
    <property type="nucleotide sequence ID" value="NZ_JBHFGJ010000006.1"/>
</dbReference>
<organism evidence="1 2">
    <name type="scientific">Shewanella seohaensis</name>
    <dbReference type="NCBI Taxonomy" id="755175"/>
    <lineage>
        <taxon>Bacteria</taxon>
        <taxon>Pseudomonadati</taxon>
        <taxon>Pseudomonadota</taxon>
        <taxon>Gammaproteobacteria</taxon>
        <taxon>Alteromonadales</taxon>
        <taxon>Shewanellaceae</taxon>
        <taxon>Shewanella</taxon>
    </lineage>
</organism>
<name>A0ABV4VXI0_9GAMM</name>
<comment type="caution">
    <text evidence="1">The sequence shown here is derived from an EMBL/GenBank/DDBJ whole genome shotgun (WGS) entry which is preliminary data.</text>
</comment>
<dbReference type="Proteomes" id="UP001576726">
    <property type="component" value="Unassembled WGS sequence"/>
</dbReference>